<sequence>MQIGVTIPLQKFLKASSPPYGPPEDLFYCWEAHVIFFQGKETLVAVNASSRFAVVLWGMAAADWAGYPELLKEGIALGLSGEGYTDEQVQAYFKRAGRLSVTKTHGRRPVAGLNRAVERLFGLTADVDKTRKYQALHSRFANEERCSAAGFSDKGCPRDFLEEEMKRTGILKQKEI</sequence>
<proteinExistence type="predicted"/>
<organism evidence="2">
    <name type="scientific">Eubacterium limosum</name>
    <dbReference type="NCBI Taxonomy" id="1736"/>
    <lineage>
        <taxon>Bacteria</taxon>
        <taxon>Bacillati</taxon>
        <taxon>Bacillota</taxon>
        <taxon>Clostridia</taxon>
        <taxon>Eubacteriales</taxon>
        <taxon>Eubacteriaceae</taxon>
        <taxon>Eubacterium</taxon>
    </lineage>
</organism>
<dbReference type="EMBL" id="CACRTR010000009">
    <property type="protein sequence ID" value="VYU26381.1"/>
    <property type="molecule type" value="Genomic_DNA"/>
</dbReference>
<accession>A0A6N3DHV0</accession>
<protein>
    <recommendedName>
        <fullName evidence="1">DUF6933 domain-containing protein</fullName>
    </recommendedName>
</protein>
<dbReference type="InterPro" id="IPR053864">
    <property type="entry name" value="DUF6933"/>
</dbReference>
<evidence type="ECO:0000259" key="1">
    <source>
        <dbReference type="Pfam" id="PF22016"/>
    </source>
</evidence>
<reference evidence="2" key="1">
    <citation type="submission" date="2019-11" db="EMBL/GenBank/DDBJ databases">
        <authorList>
            <person name="Feng L."/>
        </authorList>
    </citation>
    <scope>NUCLEOTIDE SEQUENCE</scope>
    <source>
        <strain evidence="2">ElimosumLFYP34</strain>
    </source>
</reference>
<dbReference type="Pfam" id="PF22016">
    <property type="entry name" value="DUF6933"/>
    <property type="match status" value="1"/>
</dbReference>
<dbReference type="AlphaFoldDB" id="A0A6N3DHV0"/>
<evidence type="ECO:0000313" key="2">
    <source>
        <dbReference type="EMBL" id="VYU26381.1"/>
    </source>
</evidence>
<feature type="domain" description="DUF6933" evidence="1">
    <location>
        <begin position="2"/>
        <end position="158"/>
    </location>
</feature>
<gene>
    <name evidence="2" type="ORF">ELLFYP34_03088</name>
</gene>
<name>A0A6N3DHV0_EUBLI</name>